<dbReference type="KEGG" id="gak:X907_2157"/>
<accession>A0A3T0EC15</accession>
<dbReference type="GO" id="GO:0016758">
    <property type="term" value="F:hexosyltransferase activity"/>
    <property type="evidence" value="ECO:0007669"/>
    <property type="project" value="TreeGrafter"/>
</dbReference>
<keyword evidence="2" id="KW-1185">Reference proteome</keyword>
<dbReference type="Gene3D" id="3.40.50.2000">
    <property type="entry name" value="Glycogen Phosphorylase B"/>
    <property type="match status" value="2"/>
</dbReference>
<organism evidence="1 2">
    <name type="scientific">Glycocaulis alkaliphilus</name>
    <dbReference type="NCBI Taxonomy" id="1434191"/>
    <lineage>
        <taxon>Bacteria</taxon>
        <taxon>Pseudomonadati</taxon>
        <taxon>Pseudomonadota</taxon>
        <taxon>Alphaproteobacteria</taxon>
        <taxon>Maricaulales</taxon>
        <taxon>Maricaulaceae</taxon>
        <taxon>Glycocaulis</taxon>
    </lineage>
</organism>
<dbReference type="InterPro" id="IPR028098">
    <property type="entry name" value="Glyco_trans_4-like_N"/>
</dbReference>
<evidence type="ECO:0000313" key="1">
    <source>
        <dbReference type="EMBL" id="AZU04678.1"/>
    </source>
</evidence>
<protein>
    <submittedName>
        <fullName evidence="1">Glycosyl transferase group 1</fullName>
    </submittedName>
</protein>
<dbReference type="InterPro" id="IPR001296">
    <property type="entry name" value="Glyco_trans_1"/>
</dbReference>
<dbReference type="PANTHER" id="PTHR45947">
    <property type="entry name" value="SULFOQUINOVOSYL TRANSFERASE SQD2"/>
    <property type="match status" value="1"/>
</dbReference>
<dbReference type="SUPFAM" id="SSF53756">
    <property type="entry name" value="UDP-Glycosyltransferase/glycogen phosphorylase"/>
    <property type="match status" value="1"/>
</dbReference>
<dbReference type="AlphaFoldDB" id="A0A3T0EC15"/>
<dbReference type="InterPro" id="IPR050194">
    <property type="entry name" value="Glycosyltransferase_grp1"/>
</dbReference>
<dbReference type="PANTHER" id="PTHR45947:SF3">
    <property type="entry name" value="SULFOQUINOVOSYL TRANSFERASE SQD2"/>
    <property type="match status" value="1"/>
</dbReference>
<reference evidence="1 2" key="1">
    <citation type="submission" date="2016-12" db="EMBL/GenBank/DDBJ databases">
        <title>The genome of dimorphic prosthecate Glycocaulis alkaliphilus 6b-8t, isolated from crude oil dictates its adaptability in petroleum environments.</title>
        <authorList>
            <person name="Wu X.-L."/>
            <person name="Geng S."/>
        </authorList>
    </citation>
    <scope>NUCLEOTIDE SEQUENCE [LARGE SCALE GENOMIC DNA]</scope>
    <source>
        <strain evidence="1 2">6B-8</strain>
    </source>
</reference>
<dbReference type="EMBL" id="CP018911">
    <property type="protein sequence ID" value="AZU04678.1"/>
    <property type="molecule type" value="Genomic_DNA"/>
</dbReference>
<sequence length="832" mass="90470">MSDKVMETVPDAPDGFAATAHSKGERAALVCAQPGSKVPAALAKAGFAVSLWSPDSGQALADIANSGALFELIVTVAPKKGDVFFDVGGRAFARLADRMLQEDGRLALLAPGIAEEHAPRLSNRFQPVDAPVALAPLLPELYWLAPLSRWQVQDRLETTQISVESLLGRMQSAEIRARKAEVRLNEVDQLSRGLAADVIALNQAVLALSSAQDSVGRNVMVRLGGVVRTLRNRFRQTAVNPPADGAAARAALFAGAPAPEKDGAPVLVSPPYGPILPVDRARVRAFARSQISAGKMRELEEWLDRLGEGRPDYARSALYGYAAAAAGALRNIDVQRELLSKAIDIYASPSHMVEMARFLTRRGEVIEARALIERLRAREDAQGREDVLKVAQLIDKKFLWENAEGELARLGAPGESAFEPDSGKAIYFLHNALPYASAGYATRSHGICLGLIKAGVQVVPATRPGFPHDLDLGPSVPEVIPPTLEIDGVTYVYNTVFGRPEHTEPEYIHKTADEFEKLIRQVRPAVVHAASNYMTGFPALIAARRCGVPFIYEARGFWEITRASREPAFRRSSQFRGMARLEAVCAREADAAITLTSAMKDELIERGVDEAQITLVHNSVDAARFLPQARDEALAAKLGVPAGVPVIGYIGSHVIYEGLDDLIDACARLRGKGIDFRLLLVGDGKETPDLIYRAEKAGLGDTFIAPGRVPHEEVEAYYSLVDIAPFPRKPWEVCEVVSPLKPFEAMAMEKAVIVSDVRALAEIVEHEERGLQFAKGSTQALADALERLILDPALRARLGAEARRWVLAHRTWDVAGARVADVYRKVLTDRGR</sequence>
<evidence type="ECO:0000313" key="2">
    <source>
        <dbReference type="Proteomes" id="UP000286954"/>
    </source>
</evidence>
<dbReference type="CDD" id="cd03794">
    <property type="entry name" value="GT4_WbuB-like"/>
    <property type="match status" value="1"/>
</dbReference>
<gene>
    <name evidence="1" type="ORF">X907_2157</name>
</gene>
<dbReference type="Pfam" id="PF00534">
    <property type="entry name" value="Glycos_transf_1"/>
    <property type="match status" value="1"/>
</dbReference>
<dbReference type="RefSeq" id="WP_127567813.1">
    <property type="nucleotide sequence ID" value="NZ_BMFB01000001.1"/>
</dbReference>
<dbReference type="OrthoDB" id="529131at2"/>
<dbReference type="Pfam" id="PF13579">
    <property type="entry name" value="Glyco_trans_4_4"/>
    <property type="match status" value="1"/>
</dbReference>
<proteinExistence type="predicted"/>
<name>A0A3T0EC15_9PROT</name>
<keyword evidence="1" id="KW-0808">Transferase</keyword>
<dbReference type="Proteomes" id="UP000286954">
    <property type="component" value="Chromosome"/>
</dbReference>